<feature type="transmembrane region" description="Helical" evidence="1">
    <location>
        <begin position="20"/>
        <end position="44"/>
    </location>
</feature>
<keyword evidence="1" id="KW-1133">Transmembrane helix</keyword>
<dbReference type="RefSeq" id="WP_175444419.1">
    <property type="nucleotide sequence ID" value="NZ_FNBD01000004.1"/>
</dbReference>
<dbReference type="Proteomes" id="UP000182114">
    <property type="component" value="Unassembled WGS sequence"/>
</dbReference>
<protein>
    <submittedName>
        <fullName evidence="2">Uncharacterized protein</fullName>
    </submittedName>
</protein>
<dbReference type="AlphaFoldDB" id="A0A1G7G7S3"/>
<keyword evidence="3" id="KW-1185">Reference proteome</keyword>
<evidence type="ECO:0000256" key="1">
    <source>
        <dbReference type="SAM" id="Phobius"/>
    </source>
</evidence>
<evidence type="ECO:0000313" key="2">
    <source>
        <dbReference type="EMBL" id="SDE84204.1"/>
    </source>
</evidence>
<proteinExistence type="predicted"/>
<dbReference type="EMBL" id="FNBD01000004">
    <property type="protein sequence ID" value="SDE84204.1"/>
    <property type="molecule type" value="Genomic_DNA"/>
</dbReference>
<accession>A0A1G7G7S3</accession>
<keyword evidence="1" id="KW-0472">Membrane</keyword>
<organism evidence="2 3">
    <name type="scientific">Cellulophaga baltica</name>
    <dbReference type="NCBI Taxonomy" id="76594"/>
    <lineage>
        <taxon>Bacteria</taxon>
        <taxon>Pseudomonadati</taxon>
        <taxon>Bacteroidota</taxon>
        <taxon>Flavobacteriia</taxon>
        <taxon>Flavobacteriales</taxon>
        <taxon>Flavobacteriaceae</taxon>
        <taxon>Cellulophaga</taxon>
    </lineage>
</organism>
<reference evidence="3" key="1">
    <citation type="submission" date="2016-10" db="EMBL/GenBank/DDBJ databases">
        <authorList>
            <person name="Varghese N."/>
            <person name="Submissions S."/>
        </authorList>
    </citation>
    <scope>NUCLEOTIDE SEQUENCE [LARGE SCALE GENOMIC DNA]</scope>
    <source>
        <strain evidence="3">DSM 24729</strain>
    </source>
</reference>
<dbReference type="eggNOG" id="ENOG50311I4">
    <property type="taxonomic scope" value="Bacteria"/>
</dbReference>
<sequence>MNVMYQIIEQSSLHGMPVWIKAFAIALFAFISLLLISMLVLLLLNMTSISVTFGYLYE</sequence>
<name>A0A1G7G7S3_9FLAO</name>
<evidence type="ECO:0000313" key="3">
    <source>
        <dbReference type="Proteomes" id="UP000182114"/>
    </source>
</evidence>
<keyword evidence="1" id="KW-0812">Transmembrane</keyword>
<gene>
    <name evidence="2" type="ORF">SAMN04487992_104189</name>
</gene>